<dbReference type="EMBL" id="JADEXQ010000087">
    <property type="protein sequence ID" value="MBE9032078.1"/>
    <property type="molecule type" value="Genomic_DNA"/>
</dbReference>
<organism evidence="3 4">
    <name type="scientific">Romeriopsis navalis LEGE 11480</name>
    <dbReference type="NCBI Taxonomy" id="2777977"/>
    <lineage>
        <taxon>Bacteria</taxon>
        <taxon>Bacillati</taxon>
        <taxon>Cyanobacteriota</taxon>
        <taxon>Cyanophyceae</taxon>
        <taxon>Leptolyngbyales</taxon>
        <taxon>Leptolyngbyaceae</taxon>
        <taxon>Romeriopsis</taxon>
        <taxon>Romeriopsis navalis</taxon>
    </lineage>
</organism>
<dbReference type="SMART" id="SM00034">
    <property type="entry name" value="CLECT"/>
    <property type="match status" value="2"/>
</dbReference>
<proteinExistence type="predicted"/>
<feature type="compositionally biased region" description="Basic residues" evidence="1">
    <location>
        <begin position="214"/>
        <end position="232"/>
    </location>
</feature>
<sequence>MQRKRFLALYLCKLGVTATIAFGFTLSIIPKVSAAKTFKVTNNNDNGRGSLRRAIFDAGNHAGIDFIDLTSVSGTINIKSPLVLKANNDIRFDDDGNTTISGQNNVQIMTVDGAEIILNRLTLANGLAKGGDGNRGGGGGLGAGGALFINSGSVILNNVTFLNNRAIGGNGATSRATGGLSKKTKNIRDAKDGGKGGGLNSNQATSGKGGKGGARGRKWPGKKSRRHGKRGKNGGDGGFGTGGGGGGGGGSPSHNILCNNCGARGGKGGNGGNGGFGGGGGYGGGGALIVTSKLNRNRPNIASDPGQAGKGGSFAGDGPGGGGAGLGGAIFVNSDADLTLFNCVFTGNTVRGGTNNGQGVAANIFSRGGKVRSNNIYKAETIYGIDQSPIPFPANYYESGDFIYSLSASGTWQQAQAQAQSLGGNLVEINNSTESSWLTRTFGGQEQFWIGLTDEVTEGEFKWISGATQNFTNWYQGEPNNTSGNENYAVINFKSRGKWNDRSSKKKSDSSIKGIIQNKFYEFNGSRYLLAGAATWKQAQTQAESLGGYLVSINSEKEQEWLTQTFGGTENLWIGLTDETTEDQFQWTDSRTAGYTNWYQGEPNNLDNEDYVAMNFKSPGKWNDVRAKTSLKGIIEIPQYIAVGDNADSQFLTLKKPKKFDVVARGSSGDDIFQLQSYDGITTSQKVFGGQGSDIFNISIEGSSGIVGLNFNAGKLRNLANLMILRDPEITKKREKVKLLAISQTVTAKLVGAGAKLASRLDVTGISSGALDSGLAIYQSGVEKAKVFALAALEKEEYNNRVNSVGSFFDGEGSNAWGTVNITQSRSLIEILDFEPGVDSIILPRNTAYRYSSISDENGSGVDISFVNQTNQATTFLRIHIAPRLLATVQGQSDGLPQFIQSLFSSNPRNSIIGRARNSFSKVAVSGTSYTGTIAGDYIFVANNNPTIGAVKIFGLSGDDLLAGRKNGNNQIYGGDGDDLIAPGSSNDIINGGAGYDQINYSDWDTPITLKLPISSNGSIQNIESVVGTRNNDVIDLSNLKTLSKDDSVFNLQGGVGDDNLIGSQYQDVMEGQEGNDTLNGGAGDDLLDGTGISGLGEIDILQGGVGKDRFVLGNATNAYYDDSKPLTPGRGDYAEITDFSHEDTIQLYGTSANYRLLVIGKDTNIFIDKQGDEPDELIAIVRNTTNLNLRTANFYYVKSKSTE</sequence>
<dbReference type="Proteomes" id="UP000625316">
    <property type="component" value="Unassembled WGS sequence"/>
</dbReference>
<feature type="domain" description="C-type lectin" evidence="2">
    <location>
        <begin position="397"/>
        <end position="507"/>
    </location>
</feature>
<dbReference type="AlphaFoldDB" id="A0A928VQS5"/>
<dbReference type="CDD" id="cd03603">
    <property type="entry name" value="CLECT_VCBS"/>
    <property type="match status" value="2"/>
</dbReference>
<evidence type="ECO:0000259" key="2">
    <source>
        <dbReference type="PROSITE" id="PS50041"/>
    </source>
</evidence>
<dbReference type="InterPro" id="IPR034007">
    <property type="entry name" value="CTLD_bac"/>
</dbReference>
<dbReference type="InterPro" id="IPR001343">
    <property type="entry name" value="Hemolysn_Ca-bd"/>
</dbReference>
<feature type="compositionally biased region" description="Gly residues" evidence="1">
    <location>
        <begin position="234"/>
        <end position="248"/>
    </location>
</feature>
<dbReference type="InterPro" id="IPR050111">
    <property type="entry name" value="C-type_lectin/snaclec_domain"/>
</dbReference>
<accession>A0A928VQS5</accession>
<dbReference type="PANTHER" id="PTHR22803">
    <property type="entry name" value="MANNOSE, PHOSPHOLIPASE, LECTIN RECEPTOR RELATED"/>
    <property type="match status" value="1"/>
</dbReference>
<evidence type="ECO:0000313" key="3">
    <source>
        <dbReference type="EMBL" id="MBE9032078.1"/>
    </source>
</evidence>
<dbReference type="GO" id="GO:0005509">
    <property type="term" value="F:calcium ion binding"/>
    <property type="evidence" value="ECO:0007669"/>
    <property type="project" value="InterPro"/>
</dbReference>
<name>A0A928VQS5_9CYAN</name>
<dbReference type="PRINTS" id="PR00313">
    <property type="entry name" value="CABNDNGRPT"/>
</dbReference>
<dbReference type="InterPro" id="IPR011049">
    <property type="entry name" value="Serralysin-like_metalloprot_C"/>
</dbReference>
<feature type="domain" description="C-type lectin" evidence="2">
    <location>
        <begin position="523"/>
        <end position="636"/>
    </location>
</feature>
<dbReference type="Pfam" id="PF00059">
    <property type="entry name" value="Lectin_C"/>
    <property type="match status" value="2"/>
</dbReference>
<dbReference type="PROSITE" id="PS50041">
    <property type="entry name" value="C_TYPE_LECTIN_2"/>
    <property type="match status" value="2"/>
</dbReference>
<keyword evidence="4" id="KW-1185">Reference proteome</keyword>
<dbReference type="Pfam" id="PF00353">
    <property type="entry name" value="HemolysinCabind"/>
    <property type="match status" value="2"/>
</dbReference>
<feature type="region of interest" description="Disordered" evidence="1">
    <location>
        <begin position="172"/>
        <end position="248"/>
    </location>
</feature>
<dbReference type="Gene3D" id="2.150.10.10">
    <property type="entry name" value="Serralysin-like metalloprotease, C-terminal"/>
    <property type="match status" value="1"/>
</dbReference>
<dbReference type="RefSeq" id="WP_264326902.1">
    <property type="nucleotide sequence ID" value="NZ_JADEXQ010000087.1"/>
</dbReference>
<evidence type="ECO:0000313" key="4">
    <source>
        <dbReference type="Proteomes" id="UP000625316"/>
    </source>
</evidence>
<dbReference type="InterPro" id="IPR001304">
    <property type="entry name" value="C-type_lectin-like"/>
</dbReference>
<dbReference type="SUPFAM" id="SSF56436">
    <property type="entry name" value="C-type lectin-like"/>
    <property type="match status" value="2"/>
</dbReference>
<dbReference type="InterPro" id="IPR016187">
    <property type="entry name" value="CTDL_fold"/>
</dbReference>
<protein>
    <recommendedName>
        <fullName evidence="2">C-type lectin domain-containing protein</fullName>
    </recommendedName>
</protein>
<reference evidence="3" key="1">
    <citation type="submission" date="2020-10" db="EMBL/GenBank/DDBJ databases">
        <authorList>
            <person name="Castelo-Branco R."/>
            <person name="Eusebio N."/>
            <person name="Adriana R."/>
            <person name="Vieira A."/>
            <person name="Brugerolle De Fraissinette N."/>
            <person name="Rezende De Castro R."/>
            <person name="Schneider M.P."/>
            <person name="Vasconcelos V."/>
            <person name="Leao P.N."/>
        </authorList>
    </citation>
    <scope>NUCLEOTIDE SEQUENCE</scope>
    <source>
        <strain evidence="3">LEGE 11480</strain>
    </source>
</reference>
<gene>
    <name evidence="3" type="ORF">IQ266_20270</name>
</gene>
<evidence type="ECO:0000256" key="1">
    <source>
        <dbReference type="SAM" id="MobiDB-lite"/>
    </source>
</evidence>
<dbReference type="SUPFAM" id="SSF51120">
    <property type="entry name" value="beta-Roll"/>
    <property type="match status" value="2"/>
</dbReference>
<comment type="caution">
    <text evidence="3">The sequence shown here is derived from an EMBL/GenBank/DDBJ whole genome shotgun (WGS) entry which is preliminary data.</text>
</comment>
<dbReference type="InterPro" id="IPR016186">
    <property type="entry name" value="C-type_lectin-like/link_sf"/>
</dbReference>
<dbReference type="Gene3D" id="3.10.100.10">
    <property type="entry name" value="Mannose-Binding Protein A, subunit A"/>
    <property type="match status" value="2"/>
</dbReference>